<accession>A0ACC2PLH6</accession>
<dbReference type="EMBL" id="CM056741">
    <property type="protein sequence ID" value="KAJ8684293.1"/>
    <property type="molecule type" value="Genomic_DNA"/>
</dbReference>
<keyword evidence="2" id="KW-1185">Reference proteome</keyword>
<protein>
    <submittedName>
        <fullName evidence="1">Uncharacterized protein</fullName>
    </submittedName>
</protein>
<evidence type="ECO:0000313" key="2">
    <source>
        <dbReference type="Proteomes" id="UP001239111"/>
    </source>
</evidence>
<gene>
    <name evidence="1" type="ORF">QAD02_020085</name>
</gene>
<dbReference type="Proteomes" id="UP001239111">
    <property type="component" value="Chromosome 1"/>
</dbReference>
<evidence type="ECO:0000313" key="1">
    <source>
        <dbReference type="EMBL" id="KAJ8684293.1"/>
    </source>
</evidence>
<name>A0ACC2PLH6_9HYME</name>
<sequence length="973" mass="109545">MMASRGAIKKTVGPSTTHRTSRTRTSDRNTDDGVNESIDTDKRTRIYKPQLNDAESRRMKSNNVLANRSVLPDKNVLKLGNSGQKVTSRLELERSKISDSHRKEDIFRKKSTNSTSDRQINGQIRRTEKDRTSTLVPPDRASDSARSSKISTTVSDRKNEQRTNVSSSNNQNHSERADSGKPRKRLSSTERRKSRTLSPSEIKVLHTAPIGLRSEYSSKDYDNSPTSVQSSKARNHGDANDSEDYESDFEGSNSAPVSEQSDLSVSSLDLEPIILHTEKMRVTDSARAGDVKINQEIDSGHFEVMEARRRSARVESLMTRRMMTTLPLPETDQLISQTFRDEKHFENKSLPSSTDEGFEDSRSGDFVKSLPVSSLASSGHDQSNVRLKSKKSPKPMSRGQALMQMIKLDAVEVSLYESKPISYEEFIRTYGKFNTQQISTQTNEDNLNAEVQTDPCECDNKWTQFPVKCRNNLKTVEDVRLFKMEHIGVGGDETSDITLANPTFDVLRLDEFLGRAGKLVLALLEEKESGGNILQNDTHEFPFSDGFIKLSVGSLSFLCGRLVTMLSYSEIDCKILVSIHAPVRENKATSCSKQDHISECCIGCIWNINEPSKPVKLIYSQSPIRASCFHTANNDIFFAGLEDGSICLWDLQEDATWHQKIKDKIHEMEWTIRSPTYTTAGSWEIQGHSVPVVALRVISKIDYDRTGELADKYLSIQICSLDEEGSLIIWSVLRNFSSNPDDFGVSQWGKVKLVKSQEVPLFMRKSDPSCSKRIFVDMNVDSVDSNNLYLAINDTSILFANCIGARSTTPYYKIKDIDSCGNTTCIEVCPFRQSYFLAGCTDGSIRLHSQSVETPLLQLKDEDNSAGIKCIQWSKSKSLTIYVLDDHSRIVVWDLSNSDIHPTHTISTKNWGHVNCMRLSPCQSIRDRNSQYLAVGTDTGNVEVHKLKQDFHYSEQKDISQEINTFLRYVSIL</sequence>
<organism evidence="1 2">
    <name type="scientific">Eretmocerus hayati</name>
    <dbReference type="NCBI Taxonomy" id="131215"/>
    <lineage>
        <taxon>Eukaryota</taxon>
        <taxon>Metazoa</taxon>
        <taxon>Ecdysozoa</taxon>
        <taxon>Arthropoda</taxon>
        <taxon>Hexapoda</taxon>
        <taxon>Insecta</taxon>
        <taxon>Pterygota</taxon>
        <taxon>Neoptera</taxon>
        <taxon>Endopterygota</taxon>
        <taxon>Hymenoptera</taxon>
        <taxon>Apocrita</taxon>
        <taxon>Proctotrupomorpha</taxon>
        <taxon>Chalcidoidea</taxon>
        <taxon>Aphelinidae</taxon>
        <taxon>Aphelininae</taxon>
        <taxon>Eretmocerus</taxon>
    </lineage>
</organism>
<comment type="caution">
    <text evidence="1">The sequence shown here is derived from an EMBL/GenBank/DDBJ whole genome shotgun (WGS) entry which is preliminary data.</text>
</comment>
<reference evidence="1" key="1">
    <citation type="submission" date="2023-04" db="EMBL/GenBank/DDBJ databases">
        <title>A chromosome-level genome assembly of the parasitoid wasp Eretmocerus hayati.</title>
        <authorList>
            <person name="Zhong Y."/>
            <person name="Liu S."/>
            <person name="Liu Y."/>
        </authorList>
    </citation>
    <scope>NUCLEOTIDE SEQUENCE</scope>
    <source>
        <strain evidence="1">ZJU_SS_LIU_2023</strain>
    </source>
</reference>
<proteinExistence type="predicted"/>